<dbReference type="Proteomes" id="UP000029738">
    <property type="component" value="Unassembled WGS sequence"/>
</dbReference>
<accession>A0A8S9T5Z3</accession>
<dbReference type="PROSITE" id="PS50005">
    <property type="entry name" value="TPR"/>
    <property type="match status" value="1"/>
</dbReference>
<dbReference type="InterPro" id="IPR013105">
    <property type="entry name" value="TPR_2"/>
</dbReference>
<dbReference type="AlphaFoldDB" id="A0A8S9T5Z3"/>
<feature type="repeat" description="TPR" evidence="3">
    <location>
        <begin position="35"/>
        <end position="68"/>
    </location>
</feature>
<dbReference type="PANTHER" id="PTHR44366:SF1">
    <property type="entry name" value="UDP-N-ACETYLGLUCOSAMINE--PEPTIDE N-ACETYLGLUCOSAMINYLTRANSFERASE 110 KDA SUBUNIT"/>
    <property type="match status" value="1"/>
</dbReference>
<name>A0A8S9T5Z3_9CYAN</name>
<reference evidence="4" key="2">
    <citation type="submission" date="2019-11" db="EMBL/GenBank/DDBJ databases">
        <title>Improved Assembly of Tolypothrix boutellei genome.</title>
        <authorList>
            <person name="Sarangi A.N."/>
            <person name="Mukherjee M."/>
            <person name="Ghosh S."/>
            <person name="Singh D."/>
            <person name="Das A."/>
            <person name="Kant S."/>
            <person name="Prusty A."/>
            <person name="Tripathy S."/>
        </authorList>
    </citation>
    <scope>NUCLEOTIDE SEQUENCE</scope>
    <source>
        <strain evidence="4">VB521301</strain>
    </source>
</reference>
<evidence type="ECO:0000256" key="1">
    <source>
        <dbReference type="ARBA" id="ARBA00022737"/>
    </source>
</evidence>
<dbReference type="GO" id="GO:0097363">
    <property type="term" value="F:protein O-acetylglucosaminyltransferase activity"/>
    <property type="evidence" value="ECO:0007669"/>
    <property type="project" value="TreeGrafter"/>
</dbReference>
<dbReference type="OrthoDB" id="479590at2"/>
<proteinExistence type="predicted"/>
<reference evidence="4" key="1">
    <citation type="journal article" date="2015" name="Genome Announc.">
        <title>Draft Genome Sequence of Tolypothrix boutellei Strain VB521301.</title>
        <authorList>
            <person name="Chandrababunaidu M.M."/>
            <person name="Singh D."/>
            <person name="Sen D."/>
            <person name="Bhan S."/>
            <person name="Das S."/>
            <person name="Gupta A."/>
            <person name="Adhikary S.P."/>
            <person name="Tripathy S."/>
        </authorList>
    </citation>
    <scope>NUCLEOTIDE SEQUENCE</scope>
    <source>
        <strain evidence="4">VB521301</strain>
    </source>
</reference>
<dbReference type="Pfam" id="PF07719">
    <property type="entry name" value="TPR_2"/>
    <property type="match status" value="1"/>
</dbReference>
<evidence type="ECO:0000313" key="5">
    <source>
        <dbReference type="Proteomes" id="UP000029738"/>
    </source>
</evidence>
<dbReference type="SMART" id="SM00028">
    <property type="entry name" value="TPR"/>
    <property type="match status" value="5"/>
</dbReference>
<dbReference type="SUPFAM" id="SSF48452">
    <property type="entry name" value="TPR-like"/>
    <property type="match status" value="1"/>
</dbReference>
<dbReference type="InterPro" id="IPR011990">
    <property type="entry name" value="TPR-like_helical_dom_sf"/>
</dbReference>
<organism evidence="4 5">
    <name type="scientific">Tolypothrix bouteillei VB521301</name>
    <dbReference type="NCBI Taxonomy" id="1479485"/>
    <lineage>
        <taxon>Bacteria</taxon>
        <taxon>Bacillati</taxon>
        <taxon>Cyanobacteriota</taxon>
        <taxon>Cyanophyceae</taxon>
        <taxon>Nostocales</taxon>
        <taxon>Tolypothrichaceae</taxon>
        <taxon>Tolypothrix</taxon>
    </lineage>
</organism>
<gene>
    <name evidence="4" type="ORF">DA73_0400017220</name>
</gene>
<dbReference type="InterPro" id="IPR019734">
    <property type="entry name" value="TPR_rpt"/>
</dbReference>
<keyword evidence="5" id="KW-1185">Reference proteome</keyword>
<keyword evidence="2 3" id="KW-0802">TPR repeat</keyword>
<evidence type="ECO:0000256" key="3">
    <source>
        <dbReference type="PROSITE-ProRule" id="PRU00339"/>
    </source>
</evidence>
<dbReference type="PANTHER" id="PTHR44366">
    <property type="entry name" value="UDP-N-ACETYLGLUCOSAMINE--PEPTIDE N-ACETYLGLUCOSAMINYLTRANSFERASE 110 KDA SUBUNIT"/>
    <property type="match status" value="1"/>
</dbReference>
<dbReference type="PROSITE" id="PS50293">
    <property type="entry name" value="TPR_REGION"/>
    <property type="match status" value="1"/>
</dbReference>
<dbReference type="GO" id="GO:0006493">
    <property type="term" value="P:protein O-linked glycosylation"/>
    <property type="evidence" value="ECO:0007669"/>
    <property type="project" value="InterPro"/>
</dbReference>
<dbReference type="Gene3D" id="1.25.40.10">
    <property type="entry name" value="Tetratricopeptide repeat domain"/>
    <property type="match status" value="2"/>
</dbReference>
<dbReference type="InterPro" id="IPR037919">
    <property type="entry name" value="OGT"/>
</dbReference>
<evidence type="ECO:0000313" key="4">
    <source>
        <dbReference type="EMBL" id="KAF3887032.1"/>
    </source>
</evidence>
<dbReference type="RefSeq" id="WP_050045902.1">
    <property type="nucleotide sequence ID" value="NZ_JHEG04000001.1"/>
</dbReference>
<keyword evidence="1" id="KW-0677">Repeat</keyword>
<dbReference type="Pfam" id="PF13181">
    <property type="entry name" value="TPR_8"/>
    <property type="match status" value="1"/>
</dbReference>
<sequence>MKMLKLAKAKLTSGICTGVFLTFALIPSSLAAKSGGEYRQLGLLYRQQGRFPEAIAAMQKSVELDPKNIMGRVNLGWTQHLAGREKDAAISLWQAIYQEPLFVPAYNALGIVYLVDGNVPVATLVHAWAAILKPNNEIAYFNLSLSWHRLQVYNLAIICAERAATLEPNNPHPLVAAAIAYWDNGDKDAAKRVYAKAIQLDSRYRDRSFLGHLKQAVFSQEQIKITEQILTAIQNHQEFNRSTSS</sequence>
<protein>
    <submittedName>
        <fullName evidence="4">Tetratricopeptide repeat protein</fullName>
    </submittedName>
</protein>
<dbReference type="EMBL" id="JHEG04000001">
    <property type="protein sequence ID" value="KAF3887032.1"/>
    <property type="molecule type" value="Genomic_DNA"/>
</dbReference>
<evidence type="ECO:0000256" key="2">
    <source>
        <dbReference type="ARBA" id="ARBA00022803"/>
    </source>
</evidence>
<comment type="caution">
    <text evidence="4">The sequence shown here is derived from an EMBL/GenBank/DDBJ whole genome shotgun (WGS) entry which is preliminary data.</text>
</comment>